<evidence type="ECO:0000256" key="7">
    <source>
        <dbReference type="ARBA" id="ARBA00023136"/>
    </source>
</evidence>
<comment type="subcellular location">
    <subcellularLocation>
        <location evidence="8">Cell inner membrane</location>
        <topology evidence="8">Multi-pass membrane protein</topology>
    </subcellularLocation>
    <subcellularLocation>
        <location evidence="1">Cell membrane</location>
        <topology evidence="1">Multi-pass membrane protein</topology>
    </subcellularLocation>
</comment>
<comment type="similarity">
    <text evidence="2 8">Belongs to the major facilitator superfamily. Bcr/CmlA family.</text>
</comment>
<dbReference type="InterPro" id="IPR005829">
    <property type="entry name" value="Sugar_transporter_CS"/>
</dbReference>
<dbReference type="InterPro" id="IPR036259">
    <property type="entry name" value="MFS_trans_sf"/>
</dbReference>
<evidence type="ECO:0000313" key="12">
    <source>
        <dbReference type="Proteomes" id="UP000190064"/>
    </source>
</evidence>
<dbReference type="GO" id="GO:0042910">
    <property type="term" value="F:xenobiotic transmembrane transporter activity"/>
    <property type="evidence" value="ECO:0007669"/>
    <property type="project" value="InterPro"/>
</dbReference>
<keyword evidence="3 8" id="KW-0813">Transport</keyword>
<feature type="transmembrane region" description="Helical" evidence="8">
    <location>
        <begin position="208"/>
        <end position="237"/>
    </location>
</feature>
<dbReference type="Pfam" id="PF07690">
    <property type="entry name" value="MFS_1"/>
    <property type="match status" value="1"/>
</dbReference>
<keyword evidence="4" id="KW-1003">Cell membrane</keyword>
<comment type="caution">
    <text evidence="8">Lacks conserved residue(s) required for the propagation of feature annotation.</text>
</comment>
<feature type="transmembrane region" description="Helical" evidence="8">
    <location>
        <begin position="275"/>
        <end position="295"/>
    </location>
</feature>
<feature type="transmembrane region" description="Helical" evidence="8">
    <location>
        <begin position="133"/>
        <end position="155"/>
    </location>
</feature>
<evidence type="ECO:0000256" key="4">
    <source>
        <dbReference type="ARBA" id="ARBA00022475"/>
    </source>
</evidence>
<dbReference type="CDD" id="cd17320">
    <property type="entry name" value="MFS_MdfA_MDR_like"/>
    <property type="match status" value="1"/>
</dbReference>
<dbReference type="GO" id="GO:0005886">
    <property type="term" value="C:plasma membrane"/>
    <property type="evidence" value="ECO:0007669"/>
    <property type="project" value="UniProtKB-SubCell"/>
</dbReference>
<dbReference type="InterPro" id="IPR004812">
    <property type="entry name" value="Efflux_drug-R_Bcr/CmlA"/>
</dbReference>
<keyword evidence="7 8" id="KW-0472">Membrane</keyword>
<dbReference type="GO" id="GO:1990961">
    <property type="term" value="P:xenobiotic detoxification by transmembrane export across the plasma membrane"/>
    <property type="evidence" value="ECO:0007669"/>
    <property type="project" value="InterPro"/>
</dbReference>
<evidence type="ECO:0000256" key="6">
    <source>
        <dbReference type="ARBA" id="ARBA00022989"/>
    </source>
</evidence>
<feature type="domain" description="Major facilitator superfamily (MFS) profile" evidence="10">
    <location>
        <begin position="9"/>
        <end position="390"/>
    </location>
</feature>
<evidence type="ECO:0000313" key="11">
    <source>
        <dbReference type="EMBL" id="OOV88890.1"/>
    </source>
</evidence>
<feature type="transmembrane region" description="Helical" evidence="8">
    <location>
        <begin position="75"/>
        <end position="93"/>
    </location>
</feature>
<feature type="transmembrane region" description="Helical" evidence="8">
    <location>
        <begin position="243"/>
        <end position="263"/>
    </location>
</feature>
<evidence type="ECO:0000256" key="9">
    <source>
        <dbReference type="SAM" id="SignalP"/>
    </source>
</evidence>
<dbReference type="NCBIfam" id="TIGR00710">
    <property type="entry name" value="efflux_Bcr_CflA"/>
    <property type="match status" value="1"/>
</dbReference>
<keyword evidence="9" id="KW-0732">Signal</keyword>
<gene>
    <name evidence="11" type="ORF">BTA35_0201125</name>
</gene>
<name>A0A1T1HGL6_OCELI</name>
<dbReference type="AlphaFoldDB" id="A0A1T1HGL6"/>
<evidence type="ECO:0000256" key="1">
    <source>
        <dbReference type="ARBA" id="ARBA00004651"/>
    </source>
</evidence>
<keyword evidence="6 8" id="KW-1133">Transmembrane helix</keyword>
<protein>
    <recommendedName>
        <fullName evidence="8">Bcr/CflA family efflux transporter</fullName>
    </recommendedName>
</protein>
<evidence type="ECO:0000256" key="8">
    <source>
        <dbReference type="RuleBase" id="RU365088"/>
    </source>
</evidence>
<dbReference type="PANTHER" id="PTHR23502:SF132">
    <property type="entry name" value="POLYAMINE TRANSPORTER 2-RELATED"/>
    <property type="match status" value="1"/>
</dbReference>
<accession>A0A1T1HGL6</accession>
<dbReference type="InterPro" id="IPR011701">
    <property type="entry name" value="MFS"/>
</dbReference>
<dbReference type="InterPro" id="IPR020846">
    <property type="entry name" value="MFS_dom"/>
</dbReference>
<comment type="caution">
    <text evidence="11">The sequence shown here is derived from an EMBL/GenBank/DDBJ whole genome shotgun (WGS) entry which is preliminary data.</text>
</comment>
<feature type="transmembrane region" description="Helical" evidence="8">
    <location>
        <begin position="301"/>
        <end position="323"/>
    </location>
</feature>
<keyword evidence="8" id="KW-0997">Cell inner membrane</keyword>
<evidence type="ECO:0000259" key="10">
    <source>
        <dbReference type="PROSITE" id="PS50850"/>
    </source>
</evidence>
<dbReference type="GO" id="GO:0015385">
    <property type="term" value="F:sodium:proton antiporter activity"/>
    <property type="evidence" value="ECO:0007669"/>
    <property type="project" value="TreeGrafter"/>
</dbReference>
<feature type="transmembrane region" description="Helical" evidence="8">
    <location>
        <begin position="161"/>
        <end position="180"/>
    </location>
</feature>
<feature type="transmembrane region" description="Helical" evidence="8">
    <location>
        <begin position="48"/>
        <end position="66"/>
    </location>
</feature>
<evidence type="ECO:0000256" key="5">
    <source>
        <dbReference type="ARBA" id="ARBA00022692"/>
    </source>
</evidence>
<evidence type="ECO:0000256" key="2">
    <source>
        <dbReference type="ARBA" id="ARBA00006236"/>
    </source>
</evidence>
<dbReference type="PROSITE" id="PS00216">
    <property type="entry name" value="SUGAR_TRANSPORT_1"/>
    <property type="match status" value="1"/>
</dbReference>
<organism evidence="11 12">
    <name type="scientific">Oceanospirillum linum</name>
    <dbReference type="NCBI Taxonomy" id="966"/>
    <lineage>
        <taxon>Bacteria</taxon>
        <taxon>Pseudomonadati</taxon>
        <taxon>Pseudomonadota</taxon>
        <taxon>Gammaproteobacteria</taxon>
        <taxon>Oceanospirillales</taxon>
        <taxon>Oceanospirillaceae</taxon>
        <taxon>Oceanospirillum</taxon>
    </lineage>
</organism>
<feature type="transmembrane region" description="Helical" evidence="8">
    <location>
        <begin position="335"/>
        <end position="359"/>
    </location>
</feature>
<dbReference type="PANTHER" id="PTHR23502">
    <property type="entry name" value="MAJOR FACILITATOR SUPERFAMILY"/>
    <property type="match status" value="1"/>
</dbReference>
<dbReference type="Gene3D" id="1.20.1720.10">
    <property type="entry name" value="Multidrug resistance protein D"/>
    <property type="match status" value="1"/>
</dbReference>
<dbReference type="EMBL" id="MTSD02000001">
    <property type="protein sequence ID" value="OOV88890.1"/>
    <property type="molecule type" value="Genomic_DNA"/>
</dbReference>
<reference evidence="11" key="1">
    <citation type="submission" date="2017-02" db="EMBL/GenBank/DDBJ databases">
        <title>Draft Genome Sequence of the Salt Water Bacterium Oceanospirillum linum ATCC 11336.</title>
        <authorList>
            <person name="Trachtenberg A.M."/>
            <person name="Carney J.G."/>
            <person name="Linnane J.D."/>
            <person name="Rheaume B.A."/>
            <person name="Pitts N.L."/>
            <person name="Mykles D.L."/>
            <person name="Maclea K.S."/>
        </authorList>
    </citation>
    <scope>NUCLEOTIDE SEQUENCE [LARGE SCALE GENOMIC DNA]</scope>
    <source>
        <strain evidence="11">ATCC 11336</strain>
    </source>
</reference>
<dbReference type="STRING" id="966.BTA35_0201125"/>
<dbReference type="Proteomes" id="UP000190064">
    <property type="component" value="Unassembled WGS sequence"/>
</dbReference>
<evidence type="ECO:0000256" key="3">
    <source>
        <dbReference type="ARBA" id="ARBA00022448"/>
    </source>
</evidence>
<dbReference type="SUPFAM" id="SSF103473">
    <property type="entry name" value="MFS general substrate transporter"/>
    <property type="match status" value="1"/>
</dbReference>
<feature type="chain" id="PRO_5012775021" description="Bcr/CflA family efflux transporter" evidence="9">
    <location>
        <begin position="21"/>
        <end position="392"/>
    </location>
</feature>
<keyword evidence="12" id="KW-1185">Reference proteome</keyword>
<feature type="signal peptide" evidence="9">
    <location>
        <begin position="1"/>
        <end position="20"/>
    </location>
</feature>
<keyword evidence="5 8" id="KW-0812">Transmembrane</keyword>
<feature type="transmembrane region" description="Helical" evidence="8">
    <location>
        <begin position="365"/>
        <end position="384"/>
    </location>
</feature>
<sequence length="392" mass="41856">MNVKATTSLLLMLSALTALAPLGTDIYLSAIPAMATDFAVVVHKVESSISYFLLGLSIGQLLGGPLSDRFGRRKLVVSGLGIFALSSLGILLSDTLTELWLLRFFQALGGGLAMVNSSAIIRDLSSGKAGAANLIRVMQVMMVAPLAAPVIGMLILQVSSWHAIFAFLLVYALVLMLLFYRYLPETSPMRADGNLLANYFAVMRERRVWGFIVSTCAAYAGLLGFITASPGVLMGYFGLTETIYPFVFGFNVASMLLMSRVNLRLLSRFEPRQLIALGQGVQLVASGLMVAYILLADQHSLYLLIPMTMLFMGSHSFVVANSISCTTELFPERAGTATALIAALGFLAGGLSGGIIGYFADGTPLPMVLMLFSACLLGVSIRVINSKTLSSS</sequence>
<dbReference type="PROSITE" id="PS50850">
    <property type="entry name" value="MFS"/>
    <property type="match status" value="1"/>
</dbReference>
<proteinExistence type="inferred from homology"/>
<feature type="transmembrane region" description="Helical" evidence="8">
    <location>
        <begin position="99"/>
        <end position="121"/>
    </location>
</feature>